<reference evidence="1 2" key="1">
    <citation type="submission" date="2018-06" db="EMBL/GenBank/DDBJ databases">
        <title>Comparative genomics of Bradyrhizobium nodulating Arachidis hypogaea.</title>
        <authorList>
            <person name="Li Y."/>
        </authorList>
    </citation>
    <scope>NUCLEOTIDE SEQUENCE [LARGE SCALE GENOMIC DNA]</scope>
    <source>
        <strain evidence="1 2">CCBAU 051107</strain>
    </source>
</reference>
<protein>
    <recommendedName>
        <fullName evidence="3">Swt1-like HEPN domain-containing protein</fullName>
    </recommendedName>
</protein>
<dbReference type="AlphaFoldDB" id="A0AAE7TIE1"/>
<dbReference type="RefSeq" id="WP_143130645.1">
    <property type="nucleotide sequence ID" value="NZ_CP030050.1"/>
</dbReference>
<dbReference type="EMBL" id="CP030050">
    <property type="protein sequence ID" value="QOZ69204.1"/>
    <property type="molecule type" value="Genomic_DNA"/>
</dbReference>
<organism evidence="1 2">
    <name type="scientific">Bradyrhizobium arachidis</name>
    <dbReference type="NCBI Taxonomy" id="858423"/>
    <lineage>
        <taxon>Bacteria</taxon>
        <taxon>Pseudomonadati</taxon>
        <taxon>Pseudomonadota</taxon>
        <taxon>Alphaproteobacteria</taxon>
        <taxon>Hyphomicrobiales</taxon>
        <taxon>Nitrobacteraceae</taxon>
        <taxon>Bradyrhizobium</taxon>
    </lineage>
</organism>
<gene>
    <name evidence="1" type="ORF">WN72_24925</name>
</gene>
<evidence type="ECO:0000313" key="1">
    <source>
        <dbReference type="EMBL" id="QOZ69204.1"/>
    </source>
</evidence>
<dbReference type="Proteomes" id="UP000594015">
    <property type="component" value="Chromosome"/>
</dbReference>
<proteinExistence type="predicted"/>
<evidence type="ECO:0008006" key="3">
    <source>
        <dbReference type="Google" id="ProtNLM"/>
    </source>
</evidence>
<sequence length="282" mass="32311">MTEAERKEVARRFLDSAESWLRRLIESKLPNRFGPNYLGPDEAGGCKVISKDIRRQITTRFESDRGRFARVIDAADLGHVITIVLHPELHQRNFRDALKAAYPDGPAEARTFLNRLEEIRNKLAHGGTCSDRDHERAVCYSNDLIDSIKQHFREQNMERQFNVPTFTRVVDNRGNDFHLAHGPGQNMHFVDVRQQGNGDLYVGDELIVEAEVDPNFSGYSVDWMTFNGDVGQNSPVRLSINMKHVGLELIVRLNVRSSEPWHRLHGGIDDMVELRYRVLPPS</sequence>
<evidence type="ECO:0000313" key="2">
    <source>
        <dbReference type="Proteomes" id="UP000594015"/>
    </source>
</evidence>
<accession>A0AAE7TIE1</accession>
<name>A0AAE7TIE1_9BRAD</name>
<dbReference type="KEGG" id="barh:WN72_24925"/>